<dbReference type="RefSeq" id="WP_106305581.1">
    <property type="nucleotide sequence ID" value="NZ_PVWO01000159.1"/>
</dbReference>
<evidence type="ECO:0000313" key="1">
    <source>
        <dbReference type="EMBL" id="PSB55858.1"/>
    </source>
</evidence>
<gene>
    <name evidence="1" type="ORF">C7B77_13725</name>
</gene>
<dbReference type="EMBL" id="PVWO01000159">
    <property type="protein sequence ID" value="PSB55858.1"/>
    <property type="molecule type" value="Genomic_DNA"/>
</dbReference>
<accession>A0A2T1GEG5</accession>
<dbReference type="Proteomes" id="UP000238937">
    <property type="component" value="Unassembled WGS sequence"/>
</dbReference>
<dbReference type="AlphaFoldDB" id="A0A2T1GEG5"/>
<keyword evidence="2" id="KW-1185">Reference proteome</keyword>
<protein>
    <submittedName>
        <fullName evidence="1">Uncharacterized protein</fullName>
    </submittedName>
</protein>
<proteinExistence type="predicted"/>
<evidence type="ECO:0000313" key="2">
    <source>
        <dbReference type="Proteomes" id="UP000238937"/>
    </source>
</evidence>
<reference evidence="1 2" key="1">
    <citation type="submission" date="2018-03" db="EMBL/GenBank/DDBJ databases">
        <title>The ancient ancestry and fast evolution of plastids.</title>
        <authorList>
            <person name="Moore K.R."/>
            <person name="Magnabosco C."/>
            <person name="Momper L."/>
            <person name="Gold D.A."/>
            <person name="Bosak T."/>
            <person name="Fournier G.P."/>
        </authorList>
    </citation>
    <scope>NUCLEOTIDE SEQUENCE [LARGE SCALE GENOMIC DNA]</scope>
    <source>
        <strain evidence="1 2">CCALA 037</strain>
    </source>
</reference>
<organism evidence="1 2">
    <name type="scientific">Chamaesiphon polymorphus CCALA 037</name>
    <dbReference type="NCBI Taxonomy" id="2107692"/>
    <lineage>
        <taxon>Bacteria</taxon>
        <taxon>Bacillati</taxon>
        <taxon>Cyanobacteriota</taxon>
        <taxon>Cyanophyceae</taxon>
        <taxon>Gomontiellales</taxon>
        <taxon>Chamaesiphonaceae</taxon>
        <taxon>Chamaesiphon</taxon>
    </lineage>
</organism>
<comment type="caution">
    <text evidence="1">The sequence shown here is derived from an EMBL/GenBank/DDBJ whole genome shotgun (WGS) entry which is preliminary data.</text>
</comment>
<sequence>MRGGFLRMCFSQRFALLGKAEERESRQDRGYANEQFYFDRLKHDEIPTVRQATQSLGVKFNALFSPTNSIVWSQSK</sequence>
<name>A0A2T1GEG5_9CYAN</name>